<dbReference type="OrthoDB" id="2455520at2"/>
<dbReference type="KEGG" id="bcl:ABC2852"/>
<evidence type="ECO:0000313" key="1">
    <source>
        <dbReference type="EMBL" id="BAD65386.1"/>
    </source>
</evidence>
<reference evidence="2" key="4">
    <citation type="submission" date="2003-10" db="EMBL/GenBank/DDBJ databases">
        <title>The complete genome sequence of the alkaliphilic Bacillus clausii KSM-K16.</title>
        <authorList>
            <person name="Takaki Y."/>
            <person name="Kageyama Y."/>
            <person name="Shimamura S."/>
            <person name="Suzuki H."/>
            <person name="Nishi S."/>
            <person name="Hatada Y."/>
            <person name="Kawai S."/>
            <person name="Ito S."/>
            <person name="Horikoshi K."/>
        </authorList>
    </citation>
    <scope>NUCLEOTIDE SEQUENCE [LARGE SCALE GENOMIC DNA]</scope>
    <source>
        <strain evidence="2">KSM-K16</strain>
    </source>
</reference>
<reference evidence="1 2" key="2">
    <citation type="journal article" date="1995" name="Appl. Microbiol. Biotechnol.">
        <title>Purification and properties of an alkaline protease from alkalophilic Bacillus sp. KSM-K16.</title>
        <authorList>
            <person name="Kobayashi T."/>
            <person name="Hakamada Y."/>
            <person name="Adachi S."/>
            <person name="Hitomi J."/>
            <person name="Yoshimatsu T."/>
            <person name="Koike K."/>
            <person name="Kawai S."/>
            <person name="Ito S."/>
        </authorList>
    </citation>
    <scope>NUCLEOTIDE SEQUENCE [LARGE SCALE GENOMIC DNA]</scope>
    <source>
        <strain evidence="1 2">KSM-K16</strain>
    </source>
</reference>
<protein>
    <submittedName>
        <fullName evidence="1">Uncharacterized protein</fullName>
    </submittedName>
</protein>
<sequence>MQAAESLIRPSNAWQQEKALIKARAYVAGVQYNFIWTPQDKAKFRRLWRENRGLMYICNELDRHWVEVFVLAADLLDRGQIKERERPLFG</sequence>
<reference evidence="1 2" key="5">
    <citation type="journal article" date="2007" name="Extremophiles">
        <title>Intragenomic diversity of the V1 regions of 16S rRNA genes in high-alkaline protease-producing Bacillus clausii spp.</title>
        <authorList>
            <person name="Kageyama Y."/>
            <person name="Takaki Y."/>
            <person name="Shimamura S."/>
            <person name="Nishi S."/>
            <person name="Nogi Y."/>
            <person name="Uchimura K."/>
            <person name="Kobayashi T."/>
            <person name="Hitomi J."/>
            <person name="Ozaki K."/>
            <person name="Kawai S."/>
            <person name="Ito S."/>
            <person name="Horikoshi K."/>
        </authorList>
    </citation>
    <scope>NUCLEOTIDE SEQUENCE [LARGE SCALE GENOMIC DNA]</scope>
    <source>
        <strain evidence="1 2">KSM-K16</strain>
    </source>
</reference>
<reference evidence="1 2" key="1">
    <citation type="journal article" date="1994" name="J. Ferment. Bioeng.">
        <title>Molecular cloning and nucleotide sequence of the gene for an alkaline protease from the alkalophilic Bacillus sp. KSM-K16.</title>
        <authorList>
            <person name="Hakamada Y."/>
            <person name="Kobayashi T."/>
            <person name="Hitomi J."/>
            <person name="Kawai S."/>
            <person name="Ito S."/>
        </authorList>
    </citation>
    <scope>NUCLEOTIDE SEQUENCE [LARGE SCALE GENOMIC DNA]</scope>
    <source>
        <strain evidence="1 2">KSM-K16</strain>
    </source>
</reference>
<accession>Q5WE24</accession>
<keyword evidence="2" id="KW-1185">Reference proteome</keyword>
<evidence type="ECO:0000313" key="2">
    <source>
        <dbReference type="Proteomes" id="UP000001168"/>
    </source>
</evidence>
<dbReference type="STRING" id="66692.ABC2852"/>
<dbReference type="RefSeq" id="WP_011247694.1">
    <property type="nucleotide sequence ID" value="NC_006582.1"/>
</dbReference>
<name>Q5WE24_SHOC1</name>
<proteinExistence type="predicted"/>
<dbReference type="AlphaFoldDB" id="Q5WE24"/>
<dbReference type="HOGENOM" id="CLU_2434777_0_0_9"/>
<gene>
    <name evidence="1" type="ordered locus">ABC2852</name>
</gene>
<dbReference type="Proteomes" id="UP000001168">
    <property type="component" value="Chromosome"/>
</dbReference>
<reference evidence="1 2" key="3">
    <citation type="journal article" date="1997" name="Protein Eng.">
        <title>High-resolution crystal structure of M-protease: phylogeny aided analysis of the high-alkaline adaptation mechanism.</title>
        <authorList>
            <person name="Shirai T."/>
            <person name="Suzuki A."/>
            <person name="Yamane T."/>
            <person name="Ashida T."/>
            <person name="Kobayashi T."/>
            <person name="Ito S."/>
        </authorList>
    </citation>
    <scope>NUCLEOTIDE SEQUENCE [LARGE SCALE GENOMIC DNA]</scope>
    <source>
        <strain evidence="1 2">KSM-K16</strain>
    </source>
</reference>
<dbReference type="EMBL" id="AP006627">
    <property type="protein sequence ID" value="BAD65386.1"/>
    <property type="molecule type" value="Genomic_DNA"/>
</dbReference>
<organism evidence="1 2">
    <name type="scientific">Shouchella clausii (strain KSM-K16)</name>
    <name type="common">Alkalihalobacillus clausii</name>
    <dbReference type="NCBI Taxonomy" id="66692"/>
    <lineage>
        <taxon>Bacteria</taxon>
        <taxon>Bacillati</taxon>
        <taxon>Bacillota</taxon>
        <taxon>Bacilli</taxon>
        <taxon>Bacillales</taxon>
        <taxon>Bacillaceae</taxon>
        <taxon>Shouchella</taxon>
    </lineage>
</organism>